<protein>
    <submittedName>
        <fullName evidence="2">Uncharacterized protein</fullName>
    </submittedName>
</protein>
<accession>A0ABW3H346</accession>
<dbReference type="Proteomes" id="UP001596977">
    <property type="component" value="Unassembled WGS sequence"/>
</dbReference>
<evidence type="ECO:0000313" key="2">
    <source>
        <dbReference type="EMBL" id="MFD0945853.1"/>
    </source>
</evidence>
<comment type="caution">
    <text evidence="2">The sequence shown here is derived from an EMBL/GenBank/DDBJ whole genome shotgun (WGS) entry which is preliminary data.</text>
</comment>
<feature type="transmembrane region" description="Helical" evidence="1">
    <location>
        <begin position="63"/>
        <end position="83"/>
    </location>
</feature>
<keyword evidence="1" id="KW-0812">Transmembrane</keyword>
<keyword evidence="1" id="KW-0472">Membrane</keyword>
<gene>
    <name evidence="2" type="ORF">ACFQ1E_05835</name>
</gene>
<evidence type="ECO:0000313" key="3">
    <source>
        <dbReference type="Proteomes" id="UP001596977"/>
    </source>
</evidence>
<keyword evidence="1" id="KW-1133">Transmembrane helix</keyword>
<reference evidence="3" key="1">
    <citation type="journal article" date="2019" name="Int. J. Syst. Evol. Microbiol.">
        <title>The Global Catalogue of Microorganisms (GCM) 10K type strain sequencing project: providing services to taxonomists for standard genome sequencing and annotation.</title>
        <authorList>
            <consortium name="The Broad Institute Genomics Platform"/>
            <consortium name="The Broad Institute Genome Sequencing Center for Infectious Disease"/>
            <person name="Wu L."/>
            <person name="Ma J."/>
        </authorList>
    </citation>
    <scope>NUCLEOTIDE SEQUENCE [LARGE SCALE GENOMIC DNA]</scope>
    <source>
        <strain evidence="3">CCUG 62982</strain>
    </source>
</reference>
<name>A0ABW3H346_9SPHN</name>
<feature type="transmembrane region" description="Helical" evidence="1">
    <location>
        <begin position="33"/>
        <end position="51"/>
    </location>
</feature>
<dbReference type="RefSeq" id="WP_264943345.1">
    <property type="nucleotide sequence ID" value="NZ_JAPDRA010000002.1"/>
</dbReference>
<sequence>MLALFEMMAVHLLALAILALTRRGRAPWLAEDALLYVIGLGPALAIPFLTLSGELALGPVGVTGYMAGLLLTGVIGTGTALTVESAPSRRA</sequence>
<keyword evidence="3" id="KW-1185">Reference proteome</keyword>
<evidence type="ECO:0000256" key="1">
    <source>
        <dbReference type="SAM" id="Phobius"/>
    </source>
</evidence>
<proteinExistence type="predicted"/>
<dbReference type="EMBL" id="JBHTJG010000002">
    <property type="protein sequence ID" value="MFD0945853.1"/>
    <property type="molecule type" value="Genomic_DNA"/>
</dbReference>
<organism evidence="2 3">
    <name type="scientific">Sphingomonas canadensis</name>
    <dbReference type="NCBI Taxonomy" id="1219257"/>
    <lineage>
        <taxon>Bacteria</taxon>
        <taxon>Pseudomonadati</taxon>
        <taxon>Pseudomonadota</taxon>
        <taxon>Alphaproteobacteria</taxon>
        <taxon>Sphingomonadales</taxon>
        <taxon>Sphingomonadaceae</taxon>
        <taxon>Sphingomonas</taxon>
    </lineage>
</organism>